<keyword evidence="4 9" id="KW-0808">Transferase</keyword>
<dbReference type="SUPFAM" id="SSF55729">
    <property type="entry name" value="Acyl-CoA N-acyltransferases (Nat)"/>
    <property type="match status" value="1"/>
</dbReference>
<proteinExistence type="predicted"/>
<dbReference type="EC" id="2.3.1.82" evidence="2 9"/>
<dbReference type="Gene3D" id="3.40.630.30">
    <property type="match status" value="1"/>
</dbReference>
<dbReference type="NCBIfam" id="NF043067">
    <property type="entry name" value="AAC_6p_group_E"/>
    <property type="match status" value="1"/>
</dbReference>
<name>A0A1S1WVC0_9NEIS</name>
<evidence type="ECO:0000259" key="10">
    <source>
        <dbReference type="PROSITE" id="PS51186"/>
    </source>
</evidence>
<dbReference type="InterPro" id="IPR024170">
    <property type="entry name" value="Aminoglycoside_N6-AcTrfrase"/>
</dbReference>
<evidence type="ECO:0000256" key="6">
    <source>
        <dbReference type="ARBA" id="ARBA00023315"/>
    </source>
</evidence>
<dbReference type="AlphaFoldDB" id="A0A1S1WVC0"/>
<dbReference type="Pfam" id="PF00583">
    <property type="entry name" value="Acetyltransf_1"/>
    <property type="match status" value="1"/>
</dbReference>
<feature type="domain" description="N-acetyltransferase" evidence="10">
    <location>
        <begin position="2"/>
        <end position="146"/>
    </location>
</feature>
<comment type="catalytic activity">
    <reaction evidence="8 9">
        <text>kanamycin B + acetyl-CoA = N(6')-acetylkanamycin B + CoA + H(+)</text>
        <dbReference type="Rhea" id="RHEA:16449"/>
        <dbReference type="ChEBI" id="CHEBI:15378"/>
        <dbReference type="ChEBI" id="CHEBI:57287"/>
        <dbReference type="ChEBI" id="CHEBI:57288"/>
        <dbReference type="ChEBI" id="CHEBI:58390"/>
        <dbReference type="ChEBI" id="CHEBI:58549"/>
        <dbReference type="EC" id="2.3.1.82"/>
    </reaction>
</comment>
<accession>A0A1S1WVC0</accession>
<keyword evidence="5 9" id="KW-0046">Antibiotic resistance</keyword>
<dbReference type="PROSITE" id="PS51186">
    <property type="entry name" value="GNAT"/>
    <property type="match status" value="1"/>
</dbReference>
<evidence type="ECO:0000256" key="4">
    <source>
        <dbReference type="ARBA" id="ARBA00022679"/>
    </source>
</evidence>
<evidence type="ECO:0000256" key="9">
    <source>
        <dbReference type="PIRNR" id="PIRNR000452"/>
    </source>
</evidence>
<dbReference type="CDD" id="cd04301">
    <property type="entry name" value="NAT_SF"/>
    <property type="match status" value="1"/>
</dbReference>
<reference evidence="11 12" key="1">
    <citation type="submission" date="2017-01" db="EMBL/GenBank/DDBJ databases">
        <title>New insights into the genetic diversity of Chromobacterium isolated from tropical freshwater lake.</title>
        <authorList>
            <person name="Santos A.B."/>
            <person name="Nascimento A.M."/>
            <person name="Da Silva P.C."/>
        </authorList>
    </citation>
    <scope>NUCLEOTIDE SEQUENCE [LARGE SCALE GENOMIC DNA]</scope>
    <source>
        <strain evidence="11 12">56AF</strain>
    </source>
</reference>
<keyword evidence="6 9" id="KW-0012">Acyltransferase</keyword>
<dbReference type="PANTHER" id="PTHR43877">
    <property type="entry name" value="AMINOALKYLPHOSPHONATE N-ACETYLTRANSFERASE-RELATED-RELATED"/>
    <property type="match status" value="1"/>
</dbReference>
<dbReference type="PANTHER" id="PTHR43877:SF2">
    <property type="entry name" value="AMINOALKYLPHOSPHONATE N-ACETYLTRANSFERASE-RELATED"/>
    <property type="match status" value="1"/>
</dbReference>
<evidence type="ECO:0000256" key="2">
    <source>
        <dbReference type="ARBA" id="ARBA00012888"/>
    </source>
</evidence>
<dbReference type="EMBL" id="MTBD01000001">
    <property type="protein sequence ID" value="PRP72582.1"/>
    <property type="molecule type" value="Genomic_DNA"/>
</dbReference>
<evidence type="ECO:0000313" key="11">
    <source>
        <dbReference type="EMBL" id="PRP72582.1"/>
    </source>
</evidence>
<evidence type="ECO:0000313" key="12">
    <source>
        <dbReference type="Proteomes" id="UP000239469"/>
    </source>
</evidence>
<gene>
    <name evidence="11" type="ORF">BUE93_00690</name>
</gene>
<sequence>MISLSPASAHAADWLNLRAALWPDCPAAEHQQEIAEQTANPARFAAFVARDDDAAIGLLEVAIRNDYVNGTSRSPVAFVEGIYVAPSHRRAGVAALLLGAAREWSRARDCAELASDTTLDNLTAQAAHLALGFEETERVVFYRMAL</sequence>
<dbReference type="InterPro" id="IPR000182">
    <property type="entry name" value="GNAT_dom"/>
</dbReference>
<dbReference type="InterPro" id="IPR016181">
    <property type="entry name" value="Acyl_CoA_acyltransferase"/>
</dbReference>
<comment type="function">
    <text evidence="9">Catalyzes the transfer of an acetyl group from acetyl-CoA to the 6'-amino group of aminoglycoside molecules conferring resistance to antibiotics containing the purpurosamine ring.</text>
</comment>
<protein>
    <recommendedName>
        <fullName evidence="3 9">Aminoglycoside N(6')-acetyltransferase type 1</fullName>
        <ecNumber evidence="2 9">2.3.1.82</ecNumber>
    </recommendedName>
    <alternativeName>
        <fullName evidence="7 9">Aminoglycoside resistance protein</fullName>
    </alternativeName>
</protein>
<comment type="subunit">
    <text evidence="1 9">Homodimer.</text>
</comment>
<comment type="caution">
    <text evidence="11">The sequence shown here is derived from an EMBL/GenBank/DDBJ whole genome shotgun (WGS) entry which is preliminary data.</text>
</comment>
<dbReference type="GO" id="GO:0047663">
    <property type="term" value="F:aminoglycoside 6'-N-acetyltransferase activity"/>
    <property type="evidence" value="ECO:0007669"/>
    <property type="project" value="UniProtKB-EC"/>
</dbReference>
<evidence type="ECO:0000256" key="1">
    <source>
        <dbReference type="ARBA" id="ARBA00011738"/>
    </source>
</evidence>
<evidence type="ECO:0000256" key="3">
    <source>
        <dbReference type="ARBA" id="ARBA00017677"/>
    </source>
</evidence>
<dbReference type="Proteomes" id="UP000239469">
    <property type="component" value="Unassembled WGS sequence"/>
</dbReference>
<dbReference type="RefSeq" id="WP_071110745.1">
    <property type="nucleotide sequence ID" value="NZ_CAWMOE010000033.1"/>
</dbReference>
<organism evidence="11 12">
    <name type="scientific">Chromobacterium amazonense</name>
    <dbReference type="NCBI Taxonomy" id="1382803"/>
    <lineage>
        <taxon>Bacteria</taxon>
        <taxon>Pseudomonadati</taxon>
        <taxon>Pseudomonadota</taxon>
        <taxon>Betaproteobacteria</taxon>
        <taxon>Neisseriales</taxon>
        <taxon>Chromobacteriaceae</taxon>
        <taxon>Chromobacterium</taxon>
    </lineage>
</organism>
<evidence type="ECO:0000256" key="8">
    <source>
        <dbReference type="ARBA" id="ARBA00048923"/>
    </source>
</evidence>
<dbReference type="OrthoDB" id="118633at2"/>
<dbReference type="InterPro" id="IPR050832">
    <property type="entry name" value="Bact_Acetyltransf"/>
</dbReference>
<evidence type="ECO:0000256" key="7">
    <source>
        <dbReference type="ARBA" id="ARBA00029660"/>
    </source>
</evidence>
<evidence type="ECO:0000256" key="5">
    <source>
        <dbReference type="ARBA" id="ARBA00023251"/>
    </source>
</evidence>
<dbReference type="PIRSF" id="PIRSF000452">
    <property type="entry name" value="6-N-acetyltransf"/>
    <property type="match status" value="1"/>
</dbReference>
<dbReference type="GO" id="GO:0046677">
    <property type="term" value="P:response to antibiotic"/>
    <property type="evidence" value="ECO:0007669"/>
    <property type="project" value="UniProtKB-KW"/>
</dbReference>